<reference evidence="3 4" key="1">
    <citation type="submission" date="2024-02" db="EMBL/GenBank/DDBJ databases">
        <title>Chromosome-scale genome assembly of the rough periwinkle Littorina saxatilis.</title>
        <authorList>
            <person name="De Jode A."/>
            <person name="Faria R."/>
            <person name="Formenti G."/>
            <person name="Sims Y."/>
            <person name="Smith T.P."/>
            <person name="Tracey A."/>
            <person name="Wood J.M.D."/>
            <person name="Zagrodzka Z.B."/>
            <person name="Johannesson K."/>
            <person name="Butlin R.K."/>
            <person name="Leder E.H."/>
        </authorList>
    </citation>
    <scope>NUCLEOTIDE SEQUENCE [LARGE SCALE GENOMIC DNA]</scope>
    <source>
        <strain evidence="3">Snail1</strain>
        <tissue evidence="3">Muscle</tissue>
    </source>
</reference>
<dbReference type="InterPro" id="IPR016135">
    <property type="entry name" value="UBQ-conjugating_enzyme/RWD"/>
</dbReference>
<gene>
    <name evidence="3" type="ORF">V1264_021485</name>
</gene>
<protein>
    <recommendedName>
        <fullName evidence="2">UBC core domain-containing protein</fullName>
    </recommendedName>
</protein>
<accession>A0AAN9AIH3</accession>
<dbReference type="Proteomes" id="UP001374579">
    <property type="component" value="Unassembled WGS sequence"/>
</dbReference>
<dbReference type="CDD" id="cd23807">
    <property type="entry name" value="UEV_UBE2V"/>
    <property type="match status" value="1"/>
</dbReference>
<sequence length="144" mass="16224">MANSSDFVVPRNFRLLDELEEGQKGGANDGMVSWGIDNDEDMTLTHWTCSIIGPLRTTFEGRIYQLKVICGDNYPDDPPIARFKTRINLSCVNKDTGAIIPSKVPALRQWSRKMTIQILLASIRDTMAMKENYKLPQPAEGVTY</sequence>
<evidence type="ECO:0000256" key="1">
    <source>
        <dbReference type="ARBA" id="ARBA00022786"/>
    </source>
</evidence>
<dbReference type="EMBL" id="JBAMIC010004070">
    <property type="protein sequence ID" value="KAK7087434.1"/>
    <property type="molecule type" value="Genomic_DNA"/>
</dbReference>
<name>A0AAN9AIH3_9CAEN</name>
<proteinExistence type="predicted"/>
<dbReference type="FunFam" id="3.10.110.10:FF:000026">
    <property type="entry name" value="Ubiquitin-conjugating enzyme E2 variant"/>
    <property type="match status" value="1"/>
</dbReference>
<dbReference type="PROSITE" id="PS50127">
    <property type="entry name" value="UBC_2"/>
    <property type="match status" value="1"/>
</dbReference>
<keyword evidence="4" id="KW-1185">Reference proteome</keyword>
<dbReference type="AlphaFoldDB" id="A0AAN9AIH3"/>
<feature type="domain" description="UBC core" evidence="2">
    <location>
        <begin position="10"/>
        <end position="144"/>
    </location>
</feature>
<evidence type="ECO:0000313" key="4">
    <source>
        <dbReference type="Proteomes" id="UP001374579"/>
    </source>
</evidence>
<dbReference type="InterPro" id="IPR000608">
    <property type="entry name" value="UBC"/>
</dbReference>
<evidence type="ECO:0000259" key="2">
    <source>
        <dbReference type="PROSITE" id="PS50127"/>
    </source>
</evidence>
<dbReference type="SUPFAM" id="SSF54495">
    <property type="entry name" value="UBC-like"/>
    <property type="match status" value="1"/>
</dbReference>
<dbReference type="SMART" id="SM00212">
    <property type="entry name" value="UBCc"/>
    <property type="match status" value="1"/>
</dbReference>
<evidence type="ECO:0000313" key="3">
    <source>
        <dbReference type="EMBL" id="KAK7087434.1"/>
    </source>
</evidence>
<organism evidence="3 4">
    <name type="scientific">Littorina saxatilis</name>
    <dbReference type="NCBI Taxonomy" id="31220"/>
    <lineage>
        <taxon>Eukaryota</taxon>
        <taxon>Metazoa</taxon>
        <taxon>Spiralia</taxon>
        <taxon>Lophotrochozoa</taxon>
        <taxon>Mollusca</taxon>
        <taxon>Gastropoda</taxon>
        <taxon>Caenogastropoda</taxon>
        <taxon>Littorinimorpha</taxon>
        <taxon>Littorinoidea</taxon>
        <taxon>Littorinidae</taxon>
        <taxon>Littorina</taxon>
    </lineage>
</organism>
<dbReference type="Gene3D" id="3.10.110.10">
    <property type="entry name" value="Ubiquitin Conjugating Enzyme"/>
    <property type="match status" value="1"/>
</dbReference>
<comment type="caution">
    <text evidence="3">The sequence shown here is derived from an EMBL/GenBank/DDBJ whole genome shotgun (WGS) entry which is preliminary data.</text>
</comment>
<keyword evidence="1" id="KW-0833">Ubl conjugation pathway</keyword>
<dbReference type="Pfam" id="PF00179">
    <property type="entry name" value="UQ_con"/>
    <property type="match status" value="1"/>
</dbReference>
<dbReference type="PANTHER" id="PTHR24068">
    <property type="entry name" value="UBIQUITIN-CONJUGATING ENZYME E2"/>
    <property type="match status" value="1"/>
</dbReference>